<dbReference type="SUPFAM" id="SSF53720">
    <property type="entry name" value="ALDH-like"/>
    <property type="match status" value="1"/>
</dbReference>
<reference evidence="6" key="1">
    <citation type="submission" date="2024-07" db="EMBL/GenBank/DDBJ databases">
        <authorList>
            <person name="Li J."/>
            <person name="Wei H."/>
            <person name="Ma J."/>
        </authorList>
    </citation>
    <scope>NUCLEOTIDE SEQUENCE</scope>
    <source>
        <strain evidence="6">AMU7</strain>
    </source>
</reference>
<proteinExistence type="inferred from homology"/>
<dbReference type="FunFam" id="3.40.309.10:FF:000012">
    <property type="entry name" value="Betaine aldehyde dehydrogenase"/>
    <property type="match status" value="1"/>
</dbReference>
<gene>
    <name evidence="6" type="ORF">ABQM86_21105</name>
</gene>
<dbReference type="PROSITE" id="PS00687">
    <property type="entry name" value="ALDEHYDE_DEHYDR_GLU"/>
    <property type="match status" value="1"/>
</dbReference>
<feature type="domain" description="Aldehyde dehydrogenase" evidence="5">
    <location>
        <begin position="31"/>
        <end position="487"/>
    </location>
</feature>
<sequence>MSIDTQDATAAASTGISAFYGAFINNEFTAASGPSFPAFDAGTGAHLADIARCGSAEIEEAVRAARVAFPAWKALAAEERAALLLKLADAVEANLPRLALIDAQDIGRKVGETALDHQFAINQYRYFAAATITHEGWGRPIPNGYLVAKREPYGVCGQIIPWNVPAIMAAFKIAPAVAAGNTVVLKPDENASLSTLELGKLIAEIFPPGVINIVPGMGEEAGAALTAHPGVDKLAFTGSSEVGRLISVAGGKRLVPVSLELGGKSPNIVFPDTDKLDSVVDNASFAALYCNGQSCLAGTRLFVHDDIYDEFMAKMVAAFKRIKVGPAHDTSSSLSGLISEEQGLRVLGYIEKGLAEGAKLLTGGKRVAVPGYEHGYFIEPTIFEATNDMVIAQEEIFGPVLTVIRWNDFDQMIHEANNVRYGLAAGVYTSNLKNAMATADRLEAGSVWINSYFNLASGSPFGGFKESGIGSEYCHETLNMYTHLKSITLQNEPSDAWFVPSP</sequence>
<dbReference type="Gene3D" id="3.40.309.10">
    <property type="entry name" value="Aldehyde Dehydrogenase, Chain A, domain 2"/>
    <property type="match status" value="1"/>
</dbReference>
<dbReference type="PANTHER" id="PTHR11699">
    <property type="entry name" value="ALDEHYDE DEHYDROGENASE-RELATED"/>
    <property type="match status" value="1"/>
</dbReference>
<dbReference type="GO" id="GO:0016620">
    <property type="term" value="F:oxidoreductase activity, acting on the aldehyde or oxo group of donors, NAD or NADP as acceptor"/>
    <property type="evidence" value="ECO:0007669"/>
    <property type="project" value="InterPro"/>
</dbReference>
<dbReference type="InterPro" id="IPR016161">
    <property type="entry name" value="Ald_DH/histidinol_DH"/>
</dbReference>
<dbReference type="FunFam" id="3.40.605.10:FF:000007">
    <property type="entry name" value="NAD/NADP-dependent betaine aldehyde dehydrogenase"/>
    <property type="match status" value="1"/>
</dbReference>
<dbReference type="InterPro" id="IPR016160">
    <property type="entry name" value="Ald_DH_CS_CYS"/>
</dbReference>
<evidence type="ECO:0000256" key="1">
    <source>
        <dbReference type="ARBA" id="ARBA00009986"/>
    </source>
</evidence>
<name>A0AB39YPA4_9MICC</name>
<dbReference type="AlphaFoldDB" id="A0AB39YPA4"/>
<feature type="active site" evidence="3">
    <location>
        <position position="260"/>
    </location>
</feature>
<dbReference type="InterPro" id="IPR016163">
    <property type="entry name" value="Ald_DH_C"/>
</dbReference>
<dbReference type="InterPro" id="IPR016162">
    <property type="entry name" value="Ald_DH_N"/>
</dbReference>
<dbReference type="InterPro" id="IPR015590">
    <property type="entry name" value="Aldehyde_DH_dom"/>
</dbReference>
<dbReference type="EMBL" id="CP165735">
    <property type="protein sequence ID" value="XDV71426.1"/>
    <property type="molecule type" value="Genomic_DNA"/>
</dbReference>
<dbReference type="PROSITE" id="PS00070">
    <property type="entry name" value="ALDEHYDE_DEHYDR_CYS"/>
    <property type="match status" value="1"/>
</dbReference>
<evidence type="ECO:0000256" key="4">
    <source>
        <dbReference type="RuleBase" id="RU003345"/>
    </source>
</evidence>
<dbReference type="Pfam" id="PF00171">
    <property type="entry name" value="Aldedh"/>
    <property type="match status" value="1"/>
</dbReference>
<comment type="similarity">
    <text evidence="1 4">Belongs to the aldehyde dehydrogenase family.</text>
</comment>
<dbReference type="InterPro" id="IPR029510">
    <property type="entry name" value="Ald_DH_CS_GLU"/>
</dbReference>
<accession>A0AB39YPA4</accession>
<dbReference type="Gene3D" id="3.40.605.10">
    <property type="entry name" value="Aldehyde Dehydrogenase, Chain A, domain 1"/>
    <property type="match status" value="1"/>
</dbReference>
<dbReference type="RefSeq" id="WP_369745511.1">
    <property type="nucleotide sequence ID" value="NZ_CP165735.1"/>
</dbReference>
<evidence type="ECO:0000256" key="2">
    <source>
        <dbReference type="ARBA" id="ARBA00023002"/>
    </source>
</evidence>
<evidence type="ECO:0000256" key="3">
    <source>
        <dbReference type="PROSITE-ProRule" id="PRU10007"/>
    </source>
</evidence>
<keyword evidence="2 4" id="KW-0560">Oxidoreductase</keyword>
<evidence type="ECO:0000259" key="5">
    <source>
        <dbReference type="Pfam" id="PF00171"/>
    </source>
</evidence>
<organism evidence="6">
    <name type="scientific">Paenarthrobacter sp. AMU7</name>
    <dbReference type="NCBI Taxonomy" id="3162492"/>
    <lineage>
        <taxon>Bacteria</taxon>
        <taxon>Bacillati</taxon>
        <taxon>Actinomycetota</taxon>
        <taxon>Actinomycetes</taxon>
        <taxon>Micrococcales</taxon>
        <taxon>Micrococcaceae</taxon>
        <taxon>Paenarthrobacter</taxon>
    </lineage>
</organism>
<protein>
    <submittedName>
        <fullName evidence="6">Aldehyde dehydrogenase</fullName>
    </submittedName>
</protein>
<evidence type="ECO:0000313" key="6">
    <source>
        <dbReference type="EMBL" id="XDV71426.1"/>
    </source>
</evidence>